<evidence type="ECO:0008006" key="4">
    <source>
        <dbReference type="Google" id="ProtNLM"/>
    </source>
</evidence>
<evidence type="ECO:0000313" key="3">
    <source>
        <dbReference type="Proteomes" id="UP000663864"/>
    </source>
</evidence>
<protein>
    <recommendedName>
        <fullName evidence="4">F-box domain-containing protein</fullName>
    </recommendedName>
</protein>
<evidence type="ECO:0000313" key="1">
    <source>
        <dbReference type="EMBL" id="CAF1395553.1"/>
    </source>
</evidence>
<dbReference type="InterPro" id="IPR036047">
    <property type="entry name" value="F-box-like_dom_sf"/>
</dbReference>
<dbReference type="InterPro" id="IPR032675">
    <property type="entry name" value="LRR_dom_sf"/>
</dbReference>
<sequence>MAELSTFELLPDEILLHICQYLHCADILYCFYNLNSRLNITVTDFWHHVNITRVQYKRFQFVTLKILPEIGSSIRSFVYHGYWQTILSNPIRSILFCPNLSIILPDLQTLILVFFTDEQLFIFLDAIKNLLQLVKLDIRYLESKIPEELLRKILAANDNRLRSITFDEYSIGLTLTNTLHDQPISYPNIEELTVVLMNPEALECLFALVPNVSRLHVTYDGSSNISVEKLRNIPSLIQLKDFQLCSIYSDWTFDNIANILTKTPCLQKLALNLFTEDTCLLNGQNLAVILPKSLVNLNLFIIYFLLRSSIPSDTLLVTWPNHIPIGYLLSECHRYAIIHTIPCDLFSITIPARMSEQMLTGWEYMQNVQHLTIYGNAYSTDIPMIVQHFHQLRTLHIDVTWNSEARM</sequence>
<dbReference type="EMBL" id="CAJNOT010003681">
    <property type="protein sequence ID" value="CAF1395553.1"/>
    <property type="molecule type" value="Genomic_DNA"/>
</dbReference>
<dbReference type="EMBL" id="CAJOBD010001457">
    <property type="protein sequence ID" value="CAF3801486.1"/>
    <property type="molecule type" value="Genomic_DNA"/>
</dbReference>
<reference evidence="1" key="1">
    <citation type="submission" date="2021-02" db="EMBL/GenBank/DDBJ databases">
        <authorList>
            <person name="Nowell W R."/>
        </authorList>
    </citation>
    <scope>NUCLEOTIDE SEQUENCE</scope>
</reference>
<accession>A0A815KNP9</accession>
<dbReference type="SUPFAM" id="SSF52047">
    <property type="entry name" value="RNI-like"/>
    <property type="match status" value="1"/>
</dbReference>
<proteinExistence type="predicted"/>
<dbReference type="AlphaFoldDB" id="A0A815KNP9"/>
<dbReference type="Proteomes" id="UP000663864">
    <property type="component" value="Unassembled WGS sequence"/>
</dbReference>
<dbReference type="Gene3D" id="3.80.10.10">
    <property type="entry name" value="Ribonuclease Inhibitor"/>
    <property type="match status" value="1"/>
</dbReference>
<gene>
    <name evidence="2" type="ORF">JBS370_LOCUS15329</name>
    <name evidence="1" type="ORF">ZHD862_LOCUS32851</name>
</gene>
<comment type="caution">
    <text evidence="1">The sequence shown here is derived from an EMBL/GenBank/DDBJ whole genome shotgun (WGS) entry which is preliminary data.</text>
</comment>
<organism evidence="1 3">
    <name type="scientific">Rotaria sordida</name>
    <dbReference type="NCBI Taxonomy" id="392033"/>
    <lineage>
        <taxon>Eukaryota</taxon>
        <taxon>Metazoa</taxon>
        <taxon>Spiralia</taxon>
        <taxon>Gnathifera</taxon>
        <taxon>Rotifera</taxon>
        <taxon>Eurotatoria</taxon>
        <taxon>Bdelloidea</taxon>
        <taxon>Philodinida</taxon>
        <taxon>Philodinidae</taxon>
        <taxon>Rotaria</taxon>
    </lineage>
</organism>
<evidence type="ECO:0000313" key="2">
    <source>
        <dbReference type="EMBL" id="CAF3801486.1"/>
    </source>
</evidence>
<name>A0A815KNP9_9BILA</name>
<dbReference type="SUPFAM" id="SSF81383">
    <property type="entry name" value="F-box domain"/>
    <property type="match status" value="1"/>
</dbReference>
<dbReference type="Proteomes" id="UP000663836">
    <property type="component" value="Unassembled WGS sequence"/>
</dbReference>